<comment type="caution">
    <text evidence="1">The sequence shown here is derived from an EMBL/GenBank/DDBJ whole genome shotgun (WGS) entry which is preliminary data.</text>
</comment>
<sequence length="63" mass="6894">MTVCSLAAKVSEGEAKMKGKQRVGREIDLRILPRNIMILCGQGRSIQSITVPINATAIARENR</sequence>
<dbReference type="EMBL" id="LAZR01000154">
    <property type="protein sequence ID" value="KKN85851.1"/>
    <property type="molecule type" value="Genomic_DNA"/>
</dbReference>
<protein>
    <submittedName>
        <fullName evidence="1">Uncharacterized protein</fullName>
    </submittedName>
</protein>
<evidence type="ECO:0000313" key="1">
    <source>
        <dbReference type="EMBL" id="KKN85851.1"/>
    </source>
</evidence>
<gene>
    <name evidence="1" type="ORF">LCGC14_0274690</name>
</gene>
<reference evidence="1" key="1">
    <citation type="journal article" date="2015" name="Nature">
        <title>Complex archaea that bridge the gap between prokaryotes and eukaryotes.</title>
        <authorList>
            <person name="Spang A."/>
            <person name="Saw J.H."/>
            <person name="Jorgensen S.L."/>
            <person name="Zaremba-Niedzwiedzka K."/>
            <person name="Martijn J."/>
            <person name="Lind A.E."/>
            <person name="van Eijk R."/>
            <person name="Schleper C."/>
            <person name="Guy L."/>
            <person name="Ettema T.J."/>
        </authorList>
    </citation>
    <scope>NUCLEOTIDE SEQUENCE</scope>
</reference>
<organism evidence="1">
    <name type="scientific">marine sediment metagenome</name>
    <dbReference type="NCBI Taxonomy" id="412755"/>
    <lineage>
        <taxon>unclassified sequences</taxon>
        <taxon>metagenomes</taxon>
        <taxon>ecological metagenomes</taxon>
    </lineage>
</organism>
<dbReference type="AlphaFoldDB" id="A0A0F9WIS0"/>
<name>A0A0F9WIS0_9ZZZZ</name>
<proteinExistence type="predicted"/>
<accession>A0A0F9WIS0</accession>